<feature type="region of interest" description="Disordered" evidence="24">
    <location>
        <begin position="832"/>
        <end position="860"/>
    </location>
</feature>
<comment type="function">
    <text evidence="18">Component of a calcium-permeant ion channel formed by PKD1L2 and PKD1L1 in primary cilia, where it controls cilium calcium concentration, without affecting cytoplasmic calcium concentration, and regulates sonic hedgehog/SHH signaling and GLI2 transcription. The PKD1L1:PKD2L1 channel complex is mechanosensitive only at high pressures and is highly temperature sensitive. Also involved in left/right axis specification downstream of nodal flow by forming a complex with PKD2 in cilia to facilitate flow detection in left/right patterning. May function as a G-protein-coupled receptor.</text>
</comment>
<organism evidence="31 32">
    <name type="scientific">Rhinolophus ferrumequinum</name>
    <name type="common">Greater horseshoe bat</name>
    <dbReference type="NCBI Taxonomy" id="59479"/>
    <lineage>
        <taxon>Eukaryota</taxon>
        <taxon>Metazoa</taxon>
        <taxon>Chordata</taxon>
        <taxon>Craniata</taxon>
        <taxon>Vertebrata</taxon>
        <taxon>Euteleostomi</taxon>
        <taxon>Mammalia</taxon>
        <taxon>Eutheria</taxon>
        <taxon>Laurasiatheria</taxon>
        <taxon>Chiroptera</taxon>
        <taxon>Yinpterochiroptera</taxon>
        <taxon>Rhinolophoidea</taxon>
        <taxon>Rhinolophidae</taxon>
        <taxon>Rhinolophinae</taxon>
        <taxon>Rhinolophus</taxon>
    </lineage>
</organism>
<evidence type="ECO:0000256" key="15">
    <source>
        <dbReference type="ARBA" id="ARBA00023180"/>
    </source>
</evidence>
<feature type="transmembrane region" description="Helical" evidence="25">
    <location>
        <begin position="1756"/>
        <end position="1777"/>
    </location>
</feature>
<dbReference type="SUPFAM" id="SSF49723">
    <property type="entry name" value="Lipase/lipooxygenase domain (PLAT/LH2 domain)"/>
    <property type="match status" value="1"/>
</dbReference>
<dbReference type="PROSITE" id="PS51111">
    <property type="entry name" value="REJ"/>
    <property type="match status" value="1"/>
</dbReference>
<keyword evidence="8" id="KW-0677">Repeat</keyword>
<dbReference type="Gene3D" id="2.60.60.20">
    <property type="entry name" value="PLAT/LH2 domain"/>
    <property type="match status" value="1"/>
</dbReference>
<comment type="caution">
    <text evidence="31">The sequence shown here is derived from an EMBL/GenBank/DDBJ whole genome shotgun (WGS) entry which is preliminary data.</text>
</comment>
<keyword evidence="15" id="KW-0325">Glycoprotein</keyword>
<evidence type="ECO:0000256" key="11">
    <source>
        <dbReference type="ARBA" id="ARBA00023065"/>
    </source>
</evidence>
<feature type="domain" description="PKD" evidence="27">
    <location>
        <begin position="491"/>
        <end position="543"/>
    </location>
</feature>
<protein>
    <recommendedName>
        <fullName evidence="20">Polycystin-1-like protein 1</fullName>
    </recommendedName>
    <alternativeName>
        <fullName evidence="22">PC1-like 1 protein</fullName>
    </alternativeName>
    <alternativeName>
        <fullName evidence="21">Polycystic kidney disease protein 1-like 1</fullName>
    </alternativeName>
</protein>
<dbReference type="InterPro" id="IPR013783">
    <property type="entry name" value="Ig-like_fold"/>
</dbReference>
<dbReference type="InterPro" id="IPR042060">
    <property type="entry name" value="PLAT_polycystin1"/>
</dbReference>
<dbReference type="InterPro" id="IPR002859">
    <property type="entry name" value="PKD/REJ-like"/>
</dbReference>
<gene>
    <name evidence="31" type="ORF">mRhiFer1_013057</name>
</gene>
<dbReference type="EMBL" id="JACAGC010000019">
    <property type="protein sequence ID" value="KAF6301987.1"/>
    <property type="molecule type" value="Genomic_DNA"/>
</dbReference>
<feature type="transmembrane region" description="Helical" evidence="25">
    <location>
        <begin position="2398"/>
        <end position="2418"/>
    </location>
</feature>
<evidence type="ECO:0000256" key="16">
    <source>
        <dbReference type="ARBA" id="ARBA00023273"/>
    </source>
</evidence>
<evidence type="ECO:0000256" key="14">
    <source>
        <dbReference type="ARBA" id="ARBA00023157"/>
    </source>
</evidence>
<keyword evidence="16" id="KW-0966">Cell projection</keyword>
<keyword evidence="14" id="KW-1015">Disulfide bond</keyword>
<feature type="transmembrane region" description="Helical" evidence="25">
    <location>
        <begin position="2462"/>
        <end position="2482"/>
    </location>
</feature>
<evidence type="ECO:0000256" key="10">
    <source>
        <dbReference type="ARBA" id="ARBA00022989"/>
    </source>
</evidence>
<feature type="transmembrane region" description="Helical" evidence="25">
    <location>
        <begin position="2364"/>
        <end position="2386"/>
    </location>
</feature>
<evidence type="ECO:0000259" key="27">
    <source>
        <dbReference type="PROSITE" id="PS50093"/>
    </source>
</evidence>
<dbReference type="PROSITE" id="PS50093">
    <property type="entry name" value="PKD"/>
    <property type="match status" value="1"/>
</dbReference>
<feature type="transmembrane region" description="Helical" evidence="25">
    <location>
        <begin position="1507"/>
        <end position="1525"/>
    </location>
</feature>
<feature type="transmembrane region" description="Helical" evidence="25">
    <location>
        <begin position="1889"/>
        <end position="1912"/>
    </location>
</feature>
<keyword evidence="9" id="KW-0106">Calcium</keyword>
<evidence type="ECO:0000259" key="29">
    <source>
        <dbReference type="PROSITE" id="PS50221"/>
    </source>
</evidence>
<keyword evidence="11" id="KW-0406">Ion transport</keyword>
<evidence type="ECO:0000256" key="5">
    <source>
        <dbReference type="ARBA" id="ARBA00022568"/>
    </source>
</evidence>
<dbReference type="Pfam" id="PF01477">
    <property type="entry name" value="PLAT"/>
    <property type="match status" value="1"/>
</dbReference>
<evidence type="ECO:0000256" key="24">
    <source>
        <dbReference type="SAM" id="MobiDB-lite"/>
    </source>
</evidence>
<dbReference type="SMART" id="SM00308">
    <property type="entry name" value="LH2"/>
    <property type="match status" value="1"/>
</dbReference>
<feature type="transmembrane region" description="Helical" evidence="25">
    <location>
        <begin position="1918"/>
        <end position="1949"/>
    </location>
</feature>
<keyword evidence="31" id="KW-0675">Receptor</keyword>
<dbReference type="InterPro" id="IPR014010">
    <property type="entry name" value="REJ_dom"/>
</dbReference>
<feature type="region of interest" description="Disordered" evidence="24">
    <location>
        <begin position="2611"/>
        <end position="2639"/>
    </location>
</feature>
<feature type="transmembrane region" description="Helical" evidence="25">
    <location>
        <begin position="1715"/>
        <end position="1736"/>
    </location>
</feature>
<keyword evidence="26" id="KW-0732">Signal</keyword>
<dbReference type="InterPro" id="IPR001024">
    <property type="entry name" value="PLAT/LH2_dom"/>
</dbReference>
<evidence type="ECO:0000256" key="25">
    <source>
        <dbReference type="SAM" id="Phobius"/>
    </source>
</evidence>
<dbReference type="FunFam" id="2.60.40.10:FF:000825">
    <property type="entry name" value="Polycystin 1, transient receptor potential channel interacting"/>
    <property type="match status" value="1"/>
</dbReference>
<evidence type="ECO:0000259" key="30">
    <source>
        <dbReference type="PROSITE" id="PS51111"/>
    </source>
</evidence>
<evidence type="ECO:0000256" key="1">
    <source>
        <dbReference type="ARBA" id="ARBA00004272"/>
    </source>
</evidence>
<feature type="compositionally biased region" description="Low complexity" evidence="24">
    <location>
        <begin position="77"/>
        <end position="97"/>
    </location>
</feature>
<evidence type="ECO:0000256" key="9">
    <source>
        <dbReference type="ARBA" id="ARBA00022837"/>
    </source>
</evidence>
<comment type="caution">
    <text evidence="23">Lacks conserved residue(s) required for the propagation of feature annotation.</text>
</comment>
<feature type="transmembrane region" description="Helical" evidence="25">
    <location>
        <begin position="2311"/>
        <end position="2331"/>
    </location>
</feature>
<evidence type="ECO:0000256" key="8">
    <source>
        <dbReference type="ARBA" id="ARBA00022737"/>
    </source>
</evidence>
<dbReference type="InterPro" id="IPR000601">
    <property type="entry name" value="PKD_dom"/>
</dbReference>
<dbReference type="CDD" id="cd01752">
    <property type="entry name" value="PLAT_polycystin"/>
    <property type="match status" value="1"/>
</dbReference>
<proteinExistence type="inferred from homology"/>
<dbReference type="SUPFAM" id="SSF49299">
    <property type="entry name" value="PKD domain"/>
    <property type="match status" value="1"/>
</dbReference>
<dbReference type="Proteomes" id="UP000585614">
    <property type="component" value="Unassembled WGS sequence"/>
</dbReference>
<dbReference type="InterPro" id="IPR036392">
    <property type="entry name" value="PLAT/LH2_dom_sf"/>
</dbReference>
<keyword evidence="17" id="KW-0407">Ion channel</keyword>
<keyword evidence="4" id="KW-1003">Cell membrane</keyword>
<comment type="similarity">
    <text evidence="2">Belongs to the polycystin family.</text>
</comment>
<evidence type="ECO:0000256" key="22">
    <source>
        <dbReference type="ARBA" id="ARBA00082084"/>
    </source>
</evidence>
<evidence type="ECO:0000256" key="6">
    <source>
        <dbReference type="ARBA" id="ARBA00022673"/>
    </source>
</evidence>
<feature type="region of interest" description="Disordered" evidence="24">
    <location>
        <begin position="1782"/>
        <end position="1860"/>
    </location>
</feature>
<accession>A0A7J7TNL1</accession>
<feature type="compositionally biased region" description="Polar residues" evidence="24">
    <location>
        <begin position="1813"/>
        <end position="1822"/>
    </location>
</feature>
<reference evidence="31 32" key="1">
    <citation type="journal article" date="2020" name="Nature">
        <title>Six reference-quality genomes reveal evolution of bat adaptations.</title>
        <authorList>
            <person name="Jebb D."/>
            <person name="Huang Z."/>
            <person name="Pippel M."/>
            <person name="Hughes G.M."/>
            <person name="Lavrichenko K."/>
            <person name="Devanna P."/>
            <person name="Winkler S."/>
            <person name="Jermiin L.S."/>
            <person name="Skirmuntt E.C."/>
            <person name="Katzourakis A."/>
            <person name="Burkitt-Gray L."/>
            <person name="Ray D.A."/>
            <person name="Sullivan K.A.M."/>
            <person name="Roscito J.G."/>
            <person name="Kirilenko B.M."/>
            <person name="Davalos L.M."/>
            <person name="Corthals A.P."/>
            <person name="Power M.L."/>
            <person name="Jones G."/>
            <person name="Ransome R.D."/>
            <person name="Dechmann D.K.N."/>
            <person name="Locatelli A.G."/>
            <person name="Puechmaille S.J."/>
            <person name="Fedrigo O."/>
            <person name="Jarvis E.D."/>
            <person name="Hiller M."/>
            <person name="Vernes S.C."/>
            <person name="Myers E.W."/>
            <person name="Teeling E.C."/>
        </authorList>
    </citation>
    <scope>NUCLEOTIDE SEQUENCE [LARGE SCALE GENOMIC DNA]</scope>
    <source>
        <strain evidence="31">MRhiFer1</strain>
        <tissue evidence="31">Lung</tissue>
    </source>
</reference>
<evidence type="ECO:0000256" key="2">
    <source>
        <dbReference type="ARBA" id="ARBA00007200"/>
    </source>
</evidence>
<evidence type="ECO:0000256" key="17">
    <source>
        <dbReference type="ARBA" id="ARBA00023303"/>
    </source>
</evidence>
<dbReference type="PROSITE" id="PS50221">
    <property type="entry name" value="GAIN_B"/>
    <property type="match status" value="1"/>
</dbReference>
<dbReference type="PANTHER" id="PTHR46730">
    <property type="entry name" value="POLYCYSTIN-1"/>
    <property type="match status" value="1"/>
</dbReference>
<name>A0A7J7TNL1_RHIFE</name>
<evidence type="ECO:0000256" key="18">
    <source>
        <dbReference type="ARBA" id="ARBA00054690"/>
    </source>
</evidence>
<evidence type="ECO:0000313" key="31">
    <source>
        <dbReference type="EMBL" id="KAF6301987.1"/>
    </source>
</evidence>
<evidence type="ECO:0000256" key="7">
    <source>
        <dbReference type="ARBA" id="ARBA00022692"/>
    </source>
</evidence>
<keyword evidence="6" id="KW-0107">Calcium channel</keyword>
<dbReference type="Gene3D" id="2.60.40.10">
    <property type="entry name" value="Immunoglobulins"/>
    <property type="match status" value="1"/>
</dbReference>
<feature type="chain" id="PRO_5029578810" description="Polycystin-1-like protein 1" evidence="26">
    <location>
        <begin position="21"/>
        <end position="2639"/>
    </location>
</feature>
<dbReference type="PANTHER" id="PTHR46730:SF4">
    <property type="entry name" value="POLYCYSTIC KIDNEY DISEASE PROTEIN 1-LIKE 1"/>
    <property type="match status" value="1"/>
</dbReference>
<evidence type="ECO:0000256" key="23">
    <source>
        <dbReference type="PROSITE-ProRule" id="PRU00152"/>
    </source>
</evidence>
<feature type="domain" description="REJ" evidence="30">
    <location>
        <begin position="548"/>
        <end position="1327"/>
    </location>
</feature>
<comment type="subcellular location">
    <subcellularLocation>
        <location evidence="1">Cell projection</location>
        <location evidence="1">Cilium membrane</location>
        <topology evidence="1">Multi-pass membrane protein</topology>
    </subcellularLocation>
</comment>
<dbReference type="Pfam" id="PF02010">
    <property type="entry name" value="REJ"/>
    <property type="match status" value="1"/>
</dbReference>
<feature type="transmembrane region" description="Helical" evidence="25">
    <location>
        <begin position="2272"/>
        <end position="2291"/>
    </location>
</feature>
<feature type="compositionally biased region" description="Low complexity" evidence="24">
    <location>
        <begin position="848"/>
        <end position="860"/>
    </location>
</feature>
<dbReference type="PROSITE" id="PS50095">
    <property type="entry name" value="PLAT"/>
    <property type="match status" value="1"/>
</dbReference>
<feature type="domain" description="GAIN-B" evidence="29">
    <location>
        <begin position="1346"/>
        <end position="1491"/>
    </location>
</feature>
<keyword evidence="13 25" id="KW-0472">Membrane</keyword>
<feature type="region of interest" description="Disordered" evidence="24">
    <location>
        <begin position="2160"/>
        <end position="2186"/>
    </location>
</feature>
<dbReference type="Pfam" id="PF00801">
    <property type="entry name" value="PKD"/>
    <property type="match status" value="1"/>
</dbReference>
<evidence type="ECO:0000256" key="12">
    <source>
        <dbReference type="ARBA" id="ARBA00023069"/>
    </source>
</evidence>
<evidence type="ECO:0000256" key="26">
    <source>
        <dbReference type="SAM" id="SignalP"/>
    </source>
</evidence>
<dbReference type="SMART" id="SM00089">
    <property type="entry name" value="PKD"/>
    <property type="match status" value="2"/>
</dbReference>
<comment type="subunit">
    <text evidence="19">Heterodimer. Interacts with PKD2 to form a calcium channel. Interacts with PKD2L1; to form ciliary calcium channel. May interact with GNA12, GNAS, GNAI1 and GNAI2.</text>
</comment>
<keyword evidence="3" id="KW-0813">Transport</keyword>
<evidence type="ECO:0000256" key="3">
    <source>
        <dbReference type="ARBA" id="ARBA00022448"/>
    </source>
</evidence>
<sequence>MGPGWSALVPTLALLSSVPSVPVSSSKQGHLRGSRPADRLGRDPLTPGRPWIPKAQEPAEGISHDRARSPREAPITPASFRSSSGPGRRRQPPCAAGGASGASCELLQCTCPAGPCSLVVETPSCATGLLCFAEDVAPDLLAGTDVTPATVTTGAPITAAASAQTSILMSRPALLPSSSHSLAPGPRHPHGLSTSQPGYRLLCPFPQCRPGPIPVQGPADVRPVTRRLRADPWVPLSLGFRVQMAPEGVLCLRMDFGDSSGVQVRMHCVSEEVAVTVYHRYRKEGVHVLRAALHNERRGTELELGPYYVHVGRAAAAVFVNSSSIHDGEVLAFGGSQADGQGTVLTHHFPSDSCYNVSFTSRNLVGDGQAWASVTVRYQLQPVFVYTNGTVFATDTDIAFVAVTKETSALEFAWYFGGEPPLKTTSRSIRRRLGVPQWYRVVVQASNGMSSVVSEPHHIWVQRRVVPSRLTATSSALVNTTVTFQCRLNFGSDVTYLWDFGDGAVGLAGSSASHVYHREGEFTVEVLAFNNVSAASLKKHLFIVQEPCQPPPVKNMGPGKVQVWRSQPVTLAVTFEAAILCDISRGLSYTWSLQDCAGLRVPLPPAVSTHRRTITVPAYFLEPGNYTALAKVQVEGSVVYSNHCVGVEVRARDPVSVISEGTHLLVPRTPSSIVVLTGSLSYDPDRPGATLRYYWTCTPAGSPRGPCFTGLSPHSLDVGAPILSFAALSLSGSYDQFLVTLTVSSDGRNSSEAQVFLSTRPDSSLRFVHISWVHFRDVFVNWNEELSLRAECAGCGDAVGPSYSWDLFLVNATEKNSVEDFEAYYSDFQEAAPSTGRRPGTNTHLRESGASASADGSPGDGDNLLGPLVPVAGARPALLVDWPKALVGRAVFQGYTTSGATGQIVTIKPYSLRPGETYVLQASVASKQGFLGKAQLYLAVNPTPRGMACQVLPPRGLEALTIFSVFCSSGGQDFRYEFSYQTGNAPKRTLYRGTDAQYYFVLPAGDPLDGYQVLVSTEITDGKGSQVQPCAVAVTVLPRFHGNRCPDDDIYNSSLKSLSTLQLMGSYTEMRNYVSVLTAVLSRWAKEDASPSCGQWSRIQDAFISSVCRLAFHDQEEVMGSVLLLRDLTGFPNQLSLASAALILKHIRTLLAPSPLSAAFVADRGRARELVLLVSGVLEVAAREPPRKADHLRVEGIQAISDVLLGHLFLGTERQLHVRAGPMEFSTRLHAAPQNILQSLGSVQVLLPADLAGPCPAGLQTQIPCYVSQLMLSRNGPSPWGRVPDQVGVTVTLSLYRCSSRRPIRRQWLRTPVTVEFGEEAGPGSRRNRAVSVLLRDRVNFHQFFGRSESPQDSLQIRIEFSRPVSRAFPVMLLVRFSEKPTPSDFLVKQIFSWDTHIIHISIPAASLQDSTLGYLSLFDADHDRKPRNKYLAEAVNYSVHFQWVRCLFWDTGEWKSGSFSPQPGTSPEKVSCSYDRLGTFSVARRNLNASFEMCDISKLQQQPENLLPSIFITVFTILYALLVNKSRHVDRRERKKAGYIFLEENALPGHQLYAVVVDTGFRAPARFTAKVYVVLCGENGHSEPKELYCPEKPLFERNSRHTFVLSVPAPLGPLRTVRLWHNNCGPSPAWYVSHVMVKELLTGCGHSWFFPAECWLAAGRRDGRVERELACLCRGPGFWKLLYSKFTEYLEDFHVWASVHSRPSGRGPLHTPRLSVAFTLLCAHACVAALVIAAGHEQLPVGAGPTGVPLGSLRTAFLCSLLLSSGAQLLSLLFRLSEEASGPPRLEPCQPLREAPTEAAENPNSDRRMPEAQTTYKQNPSAILPGSAEASGGGAGRLPPEREACGADLGPQAPREKSDCCALAPSGEFEGLATPWWPRAPLPWVGSAAWAVCGMVSVACGLGTGFLGYRFGPPQSVQWLCLLTLSVACCVFVTQPLTIGLVALGVAWKRKDDEHFFITCLCEATKDLDAELEGRRRTGMPLSSSCSMSGGAGRPEKALAARQQARRLRWARPPTPAQLRATRKRMRREVRTQVVLRDVAMCTLMLLLHLFVTHGKFSQHECSLNQAIRDTFTRSARSSFGGLGGVDAWWAWSLTTLLDGLYQHGPSSASMPAAQPGVLAGQCYLLGTVVIKQQKDPAGGSRELPRPFSVLTEDPHPTCCSKVRGPETSSMTDSEMQRVAPGSPGGCREDCELSLGRTRLAAQAALTSLRARRWVDGSTRAVSVHFTLYNPPTLLFSCVTLSAEMRPTGGLTLSSLVESVVVFHSDPAPRFHFILPELVFLVLTLTHLCFQLYRMADGGVHRYCQKPGNWLELTIAGTGLACCAASSHLLSLAGELTDQFRKGLFLEFMDLSHMASWTQGTRWLQGTLSFLLTLKCLHLLGFGNLMASCSFMPRPSLSSIFAPGLAGVLVLAAHAHLRSLFLTLAPPPGTFSATFRRLLVHFPGSNQRAMFLGLSESDQRATVWCYAALLTTLSALGFGMLRGSLMTFARKRKSFQSKSLVRLKDVTAYLWGKARNLLRLERPKLEETELAENHNYYLEEFADLLDELLLKINSLSDNPEPPLPEQQSCGVVEAMAEDCSFMGASADQATGGTCSGSEGEKPVHSFRRRLDGTQDEPQNSRMAGCPLGHSASGAGTNL</sequence>
<feature type="compositionally biased region" description="Basic and acidic residues" evidence="24">
    <location>
        <begin position="62"/>
        <end position="71"/>
    </location>
</feature>
<feature type="domain" description="PLAT" evidence="28">
    <location>
        <begin position="1552"/>
        <end position="1671"/>
    </location>
</feature>
<keyword evidence="7 25" id="KW-0812">Transmembrane</keyword>
<feature type="transmembrane region" description="Helical" evidence="25">
    <location>
        <begin position="2035"/>
        <end position="2053"/>
    </location>
</feature>
<dbReference type="InterPro" id="IPR022409">
    <property type="entry name" value="PKD/Chitinase_dom"/>
</dbReference>
<evidence type="ECO:0000313" key="32">
    <source>
        <dbReference type="Proteomes" id="UP000585614"/>
    </source>
</evidence>
<evidence type="ECO:0000256" key="20">
    <source>
        <dbReference type="ARBA" id="ARBA00073797"/>
    </source>
</evidence>
<dbReference type="CDD" id="cd00146">
    <property type="entry name" value="PKD"/>
    <property type="match status" value="1"/>
</dbReference>
<keyword evidence="5" id="KW-0109">Calcium transport</keyword>
<dbReference type="InterPro" id="IPR035986">
    <property type="entry name" value="PKD_dom_sf"/>
</dbReference>
<dbReference type="InterPro" id="IPR046791">
    <property type="entry name" value="Polycystin_dom"/>
</dbReference>
<dbReference type="Pfam" id="PF20519">
    <property type="entry name" value="Polycystin_dom"/>
    <property type="match status" value="1"/>
</dbReference>
<evidence type="ECO:0000256" key="4">
    <source>
        <dbReference type="ARBA" id="ARBA00022475"/>
    </source>
</evidence>
<dbReference type="GO" id="GO:0060170">
    <property type="term" value="C:ciliary membrane"/>
    <property type="evidence" value="ECO:0007669"/>
    <property type="project" value="UniProtKB-SubCell"/>
</dbReference>
<dbReference type="InterPro" id="IPR057244">
    <property type="entry name" value="GAIN_B"/>
</dbReference>
<evidence type="ECO:0000259" key="28">
    <source>
        <dbReference type="PROSITE" id="PS50095"/>
    </source>
</evidence>
<evidence type="ECO:0000256" key="21">
    <source>
        <dbReference type="ARBA" id="ARBA00081200"/>
    </source>
</evidence>
<evidence type="ECO:0000256" key="19">
    <source>
        <dbReference type="ARBA" id="ARBA00063851"/>
    </source>
</evidence>
<dbReference type="GO" id="GO:0005262">
    <property type="term" value="F:calcium channel activity"/>
    <property type="evidence" value="ECO:0007669"/>
    <property type="project" value="UniProtKB-KW"/>
</dbReference>
<keyword evidence="10 25" id="KW-1133">Transmembrane helix</keyword>
<feature type="region of interest" description="Disordered" evidence="24">
    <location>
        <begin position="19"/>
        <end position="97"/>
    </location>
</feature>
<dbReference type="FunFam" id="2.60.60.20:FF:000017">
    <property type="entry name" value="Polycystin 1 like 1, transient receptor potential channel interacting"/>
    <property type="match status" value="1"/>
</dbReference>
<feature type="signal peptide" evidence="26">
    <location>
        <begin position="1"/>
        <end position="20"/>
    </location>
</feature>
<keyword evidence="12" id="KW-0969">Cilium</keyword>
<evidence type="ECO:0000256" key="13">
    <source>
        <dbReference type="ARBA" id="ARBA00023136"/>
    </source>
</evidence>